<evidence type="ECO:0008006" key="4">
    <source>
        <dbReference type="Google" id="ProtNLM"/>
    </source>
</evidence>
<feature type="compositionally biased region" description="Low complexity" evidence="1">
    <location>
        <begin position="365"/>
        <end position="375"/>
    </location>
</feature>
<dbReference type="Proteomes" id="UP001373496">
    <property type="component" value="Unassembled WGS sequence"/>
</dbReference>
<organism evidence="2 3">
    <name type="scientific">Klenkia terrae</name>
    <dbReference type="NCBI Taxonomy" id="1052259"/>
    <lineage>
        <taxon>Bacteria</taxon>
        <taxon>Bacillati</taxon>
        <taxon>Actinomycetota</taxon>
        <taxon>Actinomycetes</taxon>
        <taxon>Geodermatophilales</taxon>
        <taxon>Geodermatophilaceae</taxon>
        <taxon>Klenkia</taxon>
    </lineage>
</organism>
<protein>
    <recommendedName>
        <fullName evidence="4">DNA-directed RNA polymerase specialized sigma24 family protein</fullName>
    </recommendedName>
</protein>
<sequence length="535" mass="53805">MDVPAVVRRHRTALLGTAFLLTGDERSAEERVDRALARLSPADDHAAAVRALLRTRPGRGRITEAGPDPWWVSPAELTAARRTAAVLAGLAPADRTALVRAHEDLPADPDRLARARAALPDPSAALAGLLAVRRPPVRDDAAAVPVVAAHRRARWARPALAVAVLAVVAVLATQLPRTAPTPAAAAAAGRFDGPARGSLADDTAFLAAARDAPWAGRAAPADRRVVLAGDLLDRRVVLVVGDTADGLVGQWSTAATGAPAADLEPANQPVALRADRPAALLLDTALVVVADPDEGVRVSTGQVVGPSGAVQRVYRAQPVDDGVAALQLAAPDPGGLAVRVQVARTGEVSPVALADVPVTRAGSAGATAPAAVGPPLRGSPADGGARQAAADAALGAVTAPTGLDPAALAPVLVWAGPLPRPVGGEVDAVVLAVPLPGGALVVSTAWADRLADGTLQQVGCGSRAFPAGTDPAAVVLAARCVVADRESGTSQVTVLLTGPGGTTTTPDDGRRLDVLPVDGAPVPVTRTGPGDLFDE</sequence>
<evidence type="ECO:0000313" key="2">
    <source>
        <dbReference type="EMBL" id="MEI4279829.1"/>
    </source>
</evidence>
<comment type="caution">
    <text evidence="2">The sequence shown here is derived from an EMBL/GenBank/DDBJ whole genome shotgun (WGS) entry which is preliminary data.</text>
</comment>
<evidence type="ECO:0000256" key="1">
    <source>
        <dbReference type="SAM" id="MobiDB-lite"/>
    </source>
</evidence>
<accession>A0ABU8E876</accession>
<feature type="region of interest" description="Disordered" evidence="1">
    <location>
        <begin position="365"/>
        <end position="384"/>
    </location>
</feature>
<keyword evidence="3" id="KW-1185">Reference proteome</keyword>
<proteinExistence type="predicted"/>
<dbReference type="EMBL" id="JBAPLV010000016">
    <property type="protein sequence ID" value="MEI4279829.1"/>
    <property type="molecule type" value="Genomic_DNA"/>
</dbReference>
<dbReference type="RefSeq" id="WP_336392509.1">
    <property type="nucleotide sequence ID" value="NZ_JBAPLV010000016.1"/>
</dbReference>
<gene>
    <name evidence="2" type="ORF">UXQ13_15265</name>
</gene>
<reference evidence="2 3" key="1">
    <citation type="submission" date="2024-03" db="EMBL/GenBank/DDBJ databases">
        <title>Draft genome sequence of Klenkia terrae.</title>
        <authorList>
            <person name="Duangmal K."/>
            <person name="Chantavorakit T."/>
        </authorList>
    </citation>
    <scope>NUCLEOTIDE SEQUENCE [LARGE SCALE GENOMIC DNA]</scope>
    <source>
        <strain evidence="2 3">JCM 17786</strain>
    </source>
</reference>
<name>A0ABU8E876_9ACTN</name>
<evidence type="ECO:0000313" key="3">
    <source>
        <dbReference type="Proteomes" id="UP001373496"/>
    </source>
</evidence>